<dbReference type="STRING" id="326424.FRAAL2764"/>
<dbReference type="HOGENOM" id="CLU_1515763_0_0_11"/>
<dbReference type="AlphaFoldDB" id="Q0RM44"/>
<keyword evidence="2" id="KW-1185">Reference proteome</keyword>
<gene>
    <name evidence="1" type="ordered locus">FRAAL2764</name>
</gene>
<sequence length="177" mass="19105">MREDAMTISLGSTVYLSKHPDARGVVTALVQDNAGNWADVAWPDEPVTIRHPLTALLEAASDAGVTAPPTGLGLTGPITARPVDQALTTRWRRLLRGFAPDIRTVQAVALAELEPRLATVHRELTAGQTTLNPAGTITEALSIIEATFEVTDAIWIQIERGRPRAGGLLSGRRFRKR</sequence>
<evidence type="ECO:0000313" key="2">
    <source>
        <dbReference type="Proteomes" id="UP000000657"/>
    </source>
</evidence>
<dbReference type="KEGG" id="fal:FRAAL2764"/>
<dbReference type="EMBL" id="CT573213">
    <property type="protein sequence ID" value="CAJ61408.1"/>
    <property type="molecule type" value="Genomic_DNA"/>
</dbReference>
<proteinExistence type="predicted"/>
<evidence type="ECO:0000313" key="1">
    <source>
        <dbReference type="EMBL" id="CAJ61408.1"/>
    </source>
</evidence>
<organism evidence="1 2">
    <name type="scientific">Frankia alni (strain DSM 45986 / CECT 9034 / ACN14a)</name>
    <dbReference type="NCBI Taxonomy" id="326424"/>
    <lineage>
        <taxon>Bacteria</taxon>
        <taxon>Bacillati</taxon>
        <taxon>Actinomycetota</taxon>
        <taxon>Actinomycetes</taxon>
        <taxon>Frankiales</taxon>
        <taxon>Frankiaceae</taxon>
        <taxon>Frankia</taxon>
    </lineage>
</organism>
<reference evidence="1 2" key="1">
    <citation type="journal article" date="2007" name="Genome Res.">
        <title>Genome characteristics of facultatively symbiotic Frankia sp. strains reflect host range and host plant biogeography.</title>
        <authorList>
            <person name="Normand P."/>
            <person name="Lapierre P."/>
            <person name="Tisa L.S."/>
            <person name="Gogarten J.P."/>
            <person name="Alloisio N."/>
            <person name="Bagnarol E."/>
            <person name="Bassi C.A."/>
            <person name="Berry A.M."/>
            <person name="Bickhart D.M."/>
            <person name="Choisne N."/>
            <person name="Couloux A."/>
            <person name="Cournoyer B."/>
            <person name="Cruveiller S."/>
            <person name="Daubin V."/>
            <person name="Demange N."/>
            <person name="Francino M.P."/>
            <person name="Goltsman E."/>
            <person name="Huang Y."/>
            <person name="Kopp O.R."/>
            <person name="Labarre L."/>
            <person name="Lapidus A."/>
            <person name="Lavire C."/>
            <person name="Marechal J."/>
            <person name="Martinez M."/>
            <person name="Mastronunzio J.E."/>
            <person name="Mullin B.C."/>
            <person name="Niemann J."/>
            <person name="Pujic P."/>
            <person name="Rawnsley T."/>
            <person name="Rouy Z."/>
            <person name="Schenowitz C."/>
            <person name="Sellstedt A."/>
            <person name="Tavares F."/>
            <person name="Tomkins J.P."/>
            <person name="Vallenet D."/>
            <person name="Valverde C."/>
            <person name="Wall L.G."/>
            <person name="Wang Y."/>
            <person name="Medigue C."/>
            <person name="Benson D.R."/>
        </authorList>
    </citation>
    <scope>NUCLEOTIDE SEQUENCE [LARGE SCALE GENOMIC DNA]</scope>
    <source>
        <strain evidence="2">DSM 45986 / CECT 9034 / ACN14a</strain>
    </source>
</reference>
<protein>
    <submittedName>
        <fullName evidence="1">Uncharacterized protein</fullName>
    </submittedName>
</protein>
<accession>Q0RM44</accession>
<name>Q0RM44_FRAAA</name>
<dbReference type="Proteomes" id="UP000000657">
    <property type="component" value="Chromosome"/>
</dbReference>